<keyword evidence="2" id="KW-1185">Reference proteome</keyword>
<name>A0A916TK78_9HYPH</name>
<reference evidence="1" key="2">
    <citation type="submission" date="2020-09" db="EMBL/GenBank/DDBJ databases">
        <authorList>
            <person name="Sun Q."/>
            <person name="Zhou Y."/>
        </authorList>
    </citation>
    <scope>NUCLEOTIDE SEQUENCE</scope>
    <source>
        <strain evidence="1">CGMCC 1.12426</strain>
    </source>
</reference>
<dbReference type="Proteomes" id="UP000605148">
    <property type="component" value="Unassembled WGS sequence"/>
</dbReference>
<comment type="caution">
    <text evidence="1">The sequence shown here is derived from an EMBL/GenBank/DDBJ whole genome shotgun (WGS) entry which is preliminary data.</text>
</comment>
<proteinExistence type="predicted"/>
<organism evidence="1 2">
    <name type="scientific">Roseibium aquae</name>
    <dbReference type="NCBI Taxonomy" id="1323746"/>
    <lineage>
        <taxon>Bacteria</taxon>
        <taxon>Pseudomonadati</taxon>
        <taxon>Pseudomonadota</taxon>
        <taxon>Alphaproteobacteria</taxon>
        <taxon>Hyphomicrobiales</taxon>
        <taxon>Stappiaceae</taxon>
        <taxon>Roseibium</taxon>
    </lineage>
</organism>
<gene>
    <name evidence="1" type="ORF">GCM10011316_21180</name>
</gene>
<accession>A0A916TK78</accession>
<dbReference type="AlphaFoldDB" id="A0A916TK78"/>
<evidence type="ECO:0000313" key="1">
    <source>
        <dbReference type="EMBL" id="GGB48815.1"/>
    </source>
</evidence>
<sequence>MNPLEMAVLVSNYAPRRGPLNWIPVVQKRGPEWISVAPATAAPSPLPLNSWRRDSWLNRRLGRRRARRPPFGIPDHVIFARQRAAD</sequence>
<protein>
    <submittedName>
        <fullName evidence="1">Uncharacterized protein</fullName>
    </submittedName>
</protein>
<reference evidence="1" key="1">
    <citation type="journal article" date="2014" name="Int. J. Syst. Evol. Microbiol.">
        <title>Complete genome sequence of Corynebacterium casei LMG S-19264T (=DSM 44701T), isolated from a smear-ripened cheese.</title>
        <authorList>
            <consortium name="US DOE Joint Genome Institute (JGI-PGF)"/>
            <person name="Walter F."/>
            <person name="Albersmeier A."/>
            <person name="Kalinowski J."/>
            <person name="Ruckert C."/>
        </authorList>
    </citation>
    <scope>NUCLEOTIDE SEQUENCE</scope>
    <source>
        <strain evidence="1">CGMCC 1.12426</strain>
    </source>
</reference>
<evidence type="ECO:0000313" key="2">
    <source>
        <dbReference type="Proteomes" id="UP000605148"/>
    </source>
</evidence>
<dbReference type="EMBL" id="BMFA01000006">
    <property type="protein sequence ID" value="GGB48815.1"/>
    <property type="molecule type" value="Genomic_DNA"/>
</dbReference>